<keyword evidence="2" id="KW-0808">Transferase</keyword>
<evidence type="ECO:0000256" key="2">
    <source>
        <dbReference type="ARBA" id="ARBA00022679"/>
    </source>
</evidence>
<dbReference type="InterPro" id="IPR001451">
    <property type="entry name" value="Hexapep"/>
</dbReference>
<dbReference type="GeneID" id="76197455"/>
<comment type="similarity">
    <text evidence="1">Belongs to the transferase hexapeptide repeat family.</text>
</comment>
<accession>A0A0K2Y9V0</accession>
<gene>
    <name evidence="7" type="ORF">HHE01_07530</name>
</gene>
<comment type="function">
    <text evidence="5">Acetyltransferase implicated in the O-acetylation of Nod factors.</text>
</comment>
<evidence type="ECO:0000256" key="3">
    <source>
        <dbReference type="ARBA" id="ARBA00022737"/>
    </source>
</evidence>
<dbReference type="InterPro" id="IPR051159">
    <property type="entry name" value="Hexapeptide_acetyltransf"/>
</dbReference>
<evidence type="ECO:0000256" key="4">
    <source>
        <dbReference type="ARBA" id="ARBA00023315"/>
    </source>
</evidence>
<evidence type="ECO:0000256" key="1">
    <source>
        <dbReference type="ARBA" id="ARBA00007274"/>
    </source>
</evidence>
<dbReference type="Gene3D" id="2.160.10.10">
    <property type="entry name" value="Hexapeptide repeat proteins"/>
    <property type="match status" value="1"/>
</dbReference>
<reference evidence="8" key="1">
    <citation type="submission" date="2014-12" db="EMBL/GenBank/DDBJ databases">
        <authorList>
            <person name="Smet A."/>
        </authorList>
    </citation>
    <scope>NUCLEOTIDE SEQUENCE [LARGE SCALE GENOMIC DNA]</scope>
</reference>
<dbReference type="InterPro" id="IPR018357">
    <property type="entry name" value="Hexapep_transf_CS"/>
</dbReference>
<organism evidence="7 8">
    <name type="scientific">Helicobacter heilmannii</name>
    <dbReference type="NCBI Taxonomy" id="35817"/>
    <lineage>
        <taxon>Bacteria</taxon>
        <taxon>Pseudomonadati</taxon>
        <taxon>Campylobacterota</taxon>
        <taxon>Epsilonproteobacteria</taxon>
        <taxon>Campylobacterales</taxon>
        <taxon>Helicobacteraceae</taxon>
        <taxon>Helicobacter</taxon>
    </lineage>
</organism>
<keyword evidence="3" id="KW-0677">Repeat</keyword>
<dbReference type="RefSeq" id="WP_015106970.1">
    <property type="nucleotide sequence ID" value="NZ_CDMK01000002.1"/>
</dbReference>
<name>A0A0K2Y9V0_HELHE</name>
<evidence type="ECO:0000313" key="7">
    <source>
        <dbReference type="EMBL" id="CRI34952.1"/>
    </source>
</evidence>
<dbReference type="PANTHER" id="PTHR23416:SF23">
    <property type="entry name" value="ACETYLTRANSFERASE C18B11.09C-RELATED"/>
    <property type="match status" value="1"/>
</dbReference>
<evidence type="ECO:0000313" key="8">
    <source>
        <dbReference type="Proteomes" id="UP000046090"/>
    </source>
</evidence>
<dbReference type="PANTHER" id="PTHR23416">
    <property type="entry name" value="SIALIC ACID SYNTHASE-RELATED"/>
    <property type="match status" value="1"/>
</dbReference>
<sequence>MRDIFERDLRGEMVSMDDPEFPKLYGVITNAQKLIHKLNTQELSPEEIRALMGELTGKPFDATNTILPPFYVDFGRNINFGKHFFMNSACSFMDRGGIDIGDHVFIAPKVCLTTINHDSNPYNRRTTFCKPIVIQDRVWIGINATICPGVTIGENSIVGAGAVVTKDVPPNVIVGGNPARVLKRIEVQHAQGFGLFIFLSCPTRGTHAAQRTEHARSA</sequence>
<evidence type="ECO:0000256" key="5">
    <source>
        <dbReference type="ARBA" id="ARBA00055587"/>
    </source>
</evidence>
<keyword evidence="8" id="KW-1185">Reference proteome</keyword>
<dbReference type="EMBL" id="CDMK01000002">
    <property type="protein sequence ID" value="CRI34952.1"/>
    <property type="molecule type" value="Genomic_DNA"/>
</dbReference>
<dbReference type="FunFam" id="2.160.10.10:FF:000025">
    <property type="entry name" value="Hexapeptide-repeat containing-acetyltransferase"/>
    <property type="match status" value="1"/>
</dbReference>
<dbReference type="PROSITE" id="PS00101">
    <property type="entry name" value="HEXAPEP_TRANSFERASES"/>
    <property type="match status" value="1"/>
</dbReference>
<dbReference type="Proteomes" id="UP000046090">
    <property type="component" value="Unassembled WGS sequence"/>
</dbReference>
<dbReference type="AlphaFoldDB" id="A0A0K2Y9V0"/>
<keyword evidence="4" id="KW-0012">Acyltransferase</keyword>
<proteinExistence type="inferred from homology"/>
<dbReference type="GO" id="GO:0008374">
    <property type="term" value="F:O-acyltransferase activity"/>
    <property type="evidence" value="ECO:0007669"/>
    <property type="project" value="TreeGrafter"/>
</dbReference>
<dbReference type="SUPFAM" id="SSF51161">
    <property type="entry name" value="Trimeric LpxA-like enzymes"/>
    <property type="match status" value="1"/>
</dbReference>
<dbReference type="CDD" id="cd03357">
    <property type="entry name" value="LbH_MAT_GAT"/>
    <property type="match status" value="1"/>
</dbReference>
<protein>
    <recommendedName>
        <fullName evidence="6">Nodulation protein L</fullName>
    </recommendedName>
</protein>
<dbReference type="Pfam" id="PF00132">
    <property type="entry name" value="Hexapep"/>
    <property type="match status" value="1"/>
</dbReference>
<evidence type="ECO:0000256" key="6">
    <source>
        <dbReference type="ARBA" id="ARBA00067695"/>
    </source>
</evidence>
<dbReference type="InterPro" id="IPR011004">
    <property type="entry name" value="Trimer_LpxA-like_sf"/>
</dbReference>